<evidence type="ECO:0000256" key="4">
    <source>
        <dbReference type="ARBA" id="ARBA00022475"/>
    </source>
</evidence>
<keyword evidence="3" id="KW-0813">Transport</keyword>
<keyword evidence="11" id="KW-1185">Reference proteome</keyword>
<dbReference type="GO" id="GO:0050897">
    <property type="term" value="F:cobalt ion binding"/>
    <property type="evidence" value="ECO:0007669"/>
    <property type="project" value="TreeGrafter"/>
</dbReference>
<evidence type="ECO:0000256" key="7">
    <source>
        <dbReference type="ARBA" id="ARBA00023136"/>
    </source>
</evidence>
<dbReference type="InterPro" id="IPR002523">
    <property type="entry name" value="MgTranspt_CorA/ZnTranspt_ZntB"/>
</dbReference>
<dbReference type="Gene3D" id="3.30.460.20">
    <property type="entry name" value="CorA soluble domain-like"/>
    <property type="match status" value="1"/>
</dbReference>
<evidence type="ECO:0000256" key="9">
    <source>
        <dbReference type="SAM" id="Phobius"/>
    </source>
</evidence>
<evidence type="ECO:0000256" key="3">
    <source>
        <dbReference type="ARBA" id="ARBA00022448"/>
    </source>
</evidence>
<evidence type="ECO:0000256" key="5">
    <source>
        <dbReference type="ARBA" id="ARBA00022692"/>
    </source>
</evidence>
<dbReference type="OrthoDB" id="165352at2759"/>
<name>A0A0D7B5W9_9AGAR</name>
<feature type="compositionally biased region" description="Polar residues" evidence="8">
    <location>
        <begin position="258"/>
        <end position="268"/>
    </location>
</feature>
<dbReference type="InterPro" id="IPR045861">
    <property type="entry name" value="CorA_cytoplasmic_dom"/>
</dbReference>
<evidence type="ECO:0000313" key="11">
    <source>
        <dbReference type="Proteomes" id="UP000054007"/>
    </source>
</evidence>
<comment type="similarity">
    <text evidence="2">Belongs to the CorA metal ion transporter (MIT) (TC 1.A.35) family.</text>
</comment>
<dbReference type="GO" id="GO:0005886">
    <property type="term" value="C:plasma membrane"/>
    <property type="evidence" value="ECO:0007669"/>
    <property type="project" value="UniProtKB-SubCell"/>
</dbReference>
<dbReference type="AlphaFoldDB" id="A0A0D7B5W9"/>
<dbReference type="PANTHER" id="PTHR46494:SF1">
    <property type="entry name" value="CORA FAMILY METAL ION TRANSPORTER (EUROFUNG)"/>
    <property type="match status" value="1"/>
</dbReference>
<keyword evidence="5 9" id="KW-0812">Transmembrane</keyword>
<feature type="transmembrane region" description="Helical" evidence="9">
    <location>
        <begin position="556"/>
        <end position="574"/>
    </location>
</feature>
<dbReference type="STRING" id="1314674.A0A0D7B5W9"/>
<dbReference type="InterPro" id="IPR045863">
    <property type="entry name" value="CorA_TM1_TM2"/>
</dbReference>
<organism evidence="10 11">
    <name type="scientific">Cylindrobasidium torrendii FP15055 ss-10</name>
    <dbReference type="NCBI Taxonomy" id="1314674"/>
    <lineage>
        <taxon>Eukaryota</taxon>
        <taxon>Fungi</taxon>
        <taxon>Dikarya</taxon>
        <taxon>Basidiomycota</taxon>
        <taxon>Agaricomycotina</taxon>
        <taxon>Agaricomycetes</taxon>
        <taxon>Agaricomycetidae</taxon>
        <taxon>Agaricales</taxon>
        <taxon>Marasmiineae</taxon>
        <taxon>Physalacriaceae</taxon>
        <taxon>Cylindrobasidium</taxon>
    </lineage>
</organism>
<dbReference type="Pfam" id="PF01544">
    <property type="entry name" value="CorA"/>
    <property type="match status" value="1"/>
</dbReference>
<feature type="region of interest" description="Disordered" evidence="8">
    <location>
        <begin position="1"/>
        <end position="59"/>
    </location>
</feature>
<dbReference type="EMBL" id="KN880571">
    <property type="protein sequence ID" value="KIY65953.1"/>
    <property type="molecule type" value="Genomic_DNA"/>
</dbReference>
<dbReference type="GO" id="GO:0015087">
    <property type="term" value="F:cobalt ion transmembrane transporter activity"/>
    <property type="evidence" value="ECO:0007669"/>
    <property type="project" value="TreeGrafter"/>
</dbReference>
<keyword evidence="4" id="KW-1003">Cell membrane</keyword>
<dbReference type="Proteomes" id="UP000054007">
    <property type="component" value="Unassembled WGS sequence"/>
</dbReference>
<evidence type="ECO:0000313" key="10">
    <source>
        <dbReference type="EMBL" id="KIY65953.1"/>
    </source>
</evidence>
<proteinExistence type="inferred from homology"/>
<feature type="transmembrane region" description="Helical" evidence="9">
    <location>
        <begin position="594"/>
        <end position="615"/>
    </location>
</feature>
<protein>
    <submittedName>
        <fullName evidence="10">Magnesium transporter</fullName>
    </submittedName>
</protein>
<accession>A0A0D7B5W9</accession>
<dbReference type="GO" id="GO:0015095">
    <property type="term" value="F:magnesium ion transmembrane transporter activity"/>
    <property type="evidence" value="ECO:0007669"/>
    <property type="project" value="TreeGrafter"/>
</dbReference>
<dbReference type="PANTHER" id="PTHR46494">
    <property type="entry name" value="CORA FAMILY METAL ION TRANSPORTER (EUROFUNG)"/>
    <property type="match status" value="1"/>
</dbReference>
<feature type="region of interest" description="Disordered" evidence="8">
    <location>
        <begin position="258"/>
        <end position="278"/>
    </location>
</feature>
<sequence>MPRENSFSDSDGRSLTPDMSEDEEASGGAPPISPVSESRQQRLFEPASPNIRREGGSPVMLKSTSFVTSKQSLHSHRTLRRPAPKEKFRLAVRKVIHMNRGANKFTTSNAPAARFVGAEPGVDPRRATADLQYGGIRQNCVIEMFDYSGVRSSFGRMTNREFVNLMYDDNASQREPWAKVRWINIAGISWDVVKAVSLRYNIHPLALEDIFHERSQNRSKADYYKQHLFLRVLVHERGDPDELSLPTHATAAYGSTLTELPRSSSPQGFTEEDEQGFELHEGKQDEDVTIFDTATTSRTRQSLLQRKRSSFMKANQMEQGSAGSKFKLANLVMFDAADQERKRVREEEIAISALKRDAGSVQVKVYPMFIFLLRDGTVITMHGKPSADITQPITQRLHQRDTVLRSSADPSLLVHSLLDLVVDKALEVIDEYQTKIYTFERSVLYRPNVKTVRALHVLNGDLILHKRTMEPLKTVIYGLRRYDLDRCAALIDMSKNPDAKVVGFMSHKSKIYLADVFDHIEYVLSSLSMFDAISSNLIDYTFNMESYNMNTDMRRLTLVTIICLPLTLLTGYFGMNFDPFWAVNNNSDLLFWKIALPVMAFVIPLFTFGDIMRFFHFLKKKMLTRHAIKSYSAHRKRV</sequence>
<dbReference type="Gene3D" id="1.20.58.340">
    <property type="entry name" value="Magnesium transport protein CorA, transmembrane region"/>
    <property type="match status" value="2"/>
</dbReference>
<evidence type="ECO:0000256" key="1">
    <source>
        <dbReference type="ARBA" id="ARBA00004651"/>
    </source>
</evidence>
<keyword evidence="6 9" id="KW-1133">Transmembrane helix</keyword>
<dbReference type="SUPFAM" id="SSF144083">
    <property type="entry name" value="Magnesium transport protein CorA, transmembrane region"/>
    <property type="match status" value="1"/>
</dbReference>
<dbReference type="GO" id="GO:0000287">
    <property type="term" value="F:magnesium ion binding"/>
    <property type="evidence" value="ECO:0007669"/>
    <property type="project" value="TreeGrafter"/>
</dbReference>
<evidence type="ECO:0000256" key="8">
    <source>
        <dbReference type="SAM" id="MobiDB-lite"/>
    </source>
</evidence>
<gene>
    <name evidence="10" type="ORF">CYLTODRAFT_378601</name>
</gene>
<keyword evidence="7 9" id="KW-0472">Membrane</keyword>
<comment type="subcellular location">
    <subcellularLocation>
        <location evidence="1">Cell membrane</location>
        <topology evidence="1">Multi-pass membrane protein</topology>
    </subcellularLocation>
</comment>
<evidence type="ECO:0000256" key="6">
    <source>
        <dbReference type="ARBA" id="ARBA00022989"/>
    </source>
</evidence>
<reference evidence="10 11" key="1">
    <citation type="journal article" date="2015" name="Fungal Genet. Biol.">
        <title>Evolution of novel wood decay mechanisms in Agaricales revealed by the genome sequences of Fistulina hepatica and Cylindrobasidium torrendii.</title>
        <authorList>
            <person name="Floudas D."/>
            <person name="Held B.W."/>
            <person name="Riley R."/>
            <person name="Nagy L.G."/>
            <person name="Koehler G."/>
            <person name="Ransdell A.S."/>
            <person name="Younus H."/>
            <person name="Chow J."/>
            <person name="Chiniquy J."/>
            <person name="Lipzen A."/>
            <person name="Tritt A."/>
            <person name="Sun H."/>
            <person name="Haridas S."/>
            <person name="LaButti K."/>
            <person name="Ohm R.A."/>
            <person name="Kues U."/>
            <person name="Blanchette R.A."/>
            <person name="Grigoriev I.V."/>
            <person name="Minto R.E."/>
            <person name="Hibbett D.S."/>
        </authorList>
    </citation>
    <scope>NUCLEOTIDE SEQUENCE [LARGE SCALE GENOMIC DNA]</scope>
    <source>
        <strain evidence="10 11">FP15055 ss-10</strain>
    </source>
</reference>
<evidence type="ECO:0000256" key="2">
    <source>
        <dbReference type="ARBA" id="ARBA00009765"/>
    </source>
</evidence>
<dbReference type="SUPFAM" id="SSF143865">
    <property type="entry name" value="CorA soluble domain-like"/>
    <property type="match status" value="1"/>
</dbReference>